<reference evidence="2" key="1">
    <citation type="submission" date="2024-06" db="EMBL/GenBank/DDBJ databases">
        <title>Draft genome sequence of Microbacterium sp. strain A8/3-1, isolated from Oxytropis tragacanthoides Fisch. ex DC. Root nodules in the Altai region of Russia.</title>
        <authorList>
            <person name="Sazanova A."/>
            <person name="Guro P."/>
            <person name="Kuznetsova I."/>
            <person name="Belimov A."/>
            <person name="Safronova V."/>
        </authorList>
    </citation>
    <scope>NUCLEOTIDE SEQUENCE</scope>
    <source>
        <strain evidence="2">A8/3-1</strain>
    </source>
</reference>
<dbReference type="EMBL" id="CP158357">
    <property type="protein sequence ID" value="XBX76807.1"/>
    <property type="molecule type" value="Genomic_DNA"/>
</dbReference>
<dbReference type="SUPFAM" id="SSF50969">
    <property type="entry name" value="YVTN repeat-like/Quinoprotein amine dehydrogenase"/>
    <property type="match status" value="1"/>
</dbReference>
<feature type="signal peptide" evidence="1">
    <location>
        <begin position="1"/>
        <end position="29"/>
    </location>
</feature>
<evidence type="ECO:0000313" key="2">
    <source>
        <dbReference type="EMBL" id="XBX76807.1"/>
    </source>
</evidence>
<organism evidence="2">
    <name type="scientific">Microbacterium sp. A8/3-1</name>
    <dbReference type="NCBI Taxonomy" id="3160749"/>
    <lineage>
        <taxon>Bacteria</taxon>
        <taxon>Bacillati</taxon>
        <taxon>Actinomycetota</taxon>
        <taxon>Actinomycetes</taxon>
        <taxon>Micrococcales</taxon>
        <taxon>Microbacteriaceae</taxon>
        <taxon>Microbacterium</taxon>
    </lineage>
</organism>
<evidence type="ECO:0000256" key="1">
    <source>
        <dbReference type="SAM" id="SignalP"/>
    </source>
</evidence>
<dbReference type="AlphaFoldDB" id="A0AAU7VSN0"/>
<accession>A0AAU7VSN0</accession>
<feature type="chain" id="PRO_5043975263" description="ABC transporter" evidence="1">
    <location>
        <begin position="30"/>
        <end position="410"/>
    </location>
</feature>
<evidence type="ECO:0008006" key="3">
    <source>
        <dbReference type="Google" id="ProtNLM"/>
    </source>
</evidence>
<gene>
    <name evidence="2" type="ORF">ABS642_12890</name>
</gene>
<proteinExistence type="predicted"/>
<dbReference type="InterPro" id="IPR011044">
    <property type="entry name" value="Quino_amine_DH_bsu"/>
</dbReference>
<keyword evidence="1" id="KW-0732">Signal</keyword>
<protein>
    <recommendedName>
        <fullName evidence="3">ABC transporter</fullName>
    </recommendedName>
</protein>
<name>A0AAU7VSN0_9MICO</name>
<dbReference type="RefSeq" id="WP_350350387.1">
    <property type="nucleotide sequence ID" value="NZ_CP158357.1"/>
</dbReference>
<sequence length="410" mass="41931">MDSSPSRHGRRAVPLAALALALLLLPACAAPTSASPDAVPSPASDDHGIRAGAAAEVASPARALVIADDEGEVTLLDLESEERAVISPTASDVERIDADGRLVYVAHHEGDRVSVDVVDTARWTVPHGDHTHSFLGEPHLVGTIDGAGEARVTAGAQRATVQFSGGEVVDLPHDDLAEGLDGASRVTIAAAGPVVSFAAHLLVASPADTVEILDAEGAPVDGGTTPCTAASDADITRVGAVFTCAEGALLFTREVGGAIATESLPLPAGAPAAVDLSGRADRPDLAGVAGEQGAWLLDVRARQWTLLSSDVPLLRAVAVGDDDSRTVVLDADGRVRVLAADGTVLARTEPLLAASVADPALRDRVHLIVDAEHAYVSDPAAGAVHEIDHADGIVTRTFTDLDPRFLSQVG</sequence>